<reference evidence="1" key="1">
    <citation type="submission" date="2021-03" db="EMBL/GenBank/DDBJ databases">
        <authorList>
            <person name="Bekaert M."/>
        </authorList>
    </citation>
    <scope>NUCLEOTIDE SEQUENCE</scope>
</reference>
<dbReference type="EMBL" id="CAJPWZ010001243">
    <property type="protein sequence ID" value="CAG2210677.1"/>
    <property type="molecule type" value="Genomic_DNA"/>
</dbReference>
<organism evidence="1 2">
    <name type="scientific">Mytilus edulis</name>
    <name type="common">Blue mussel</name>
    <dbReference type="NCBI Taxonomy" id="6550"/>
    <lineage>
        <taxon>Eukaryota</taxon>
        <taxon>Metazoa</taxon>
        <taxon>Spiralia</taxon>
        <taxon>Lophotrochozoa</taxon>
        <taxon>Mollusca</taxon>
        <taxon>Bivalvia</taxon>
        <taxon>Autobranchia</taxon>
        <taxon>Pteriomorphia</taxon>
        <taxon>Mytilida</taxon>
        <taxon>Mytiloidea</taxon>
        <taxon>Mytilidae</taxon>
        <taxon>Mytilinae</taxon>
        <taxon>Mytilus</taxon>
    </lineage>
</organism>
<dbReference type="AlphaFoldDB" id="A0A8S3RVC4"/>
<accession>A0A8S3RVC4</accession>
<sequence length="151" mass="17348">MQSSDTDYHFDNNNTIDMDFCANMEIQTKKRKFEMTTENVTSAIMSGRQFVLLPRNSSTYVTTDWKLTGTSLFLPLKGDTFVNLQKYEQITVADGSYFIADDAGNYSRSVTGKVLHLWKYCMSEKDYFVAESFLFTSPQDFSVVINHLYTS</sequence>
<dbReference type="OrthoDB" id="691673at2759"/>
<dbReference type="Proteomes" id="UP000683360">
    <property type="component" value="Unassembled WGS sequence"/>
</dbReference>
<name>A0A8S3RVC4_MYTED</name>
<comment type="caution">
    <text evidence="1">The sequence shown here is derived from an EMBL/GenBank/DDBJ whole genome shotgun (WGS) entry which is preliminary data.</text>
</comment>
<proteinExistence type="predicted"/>
<protein>
    <submittedName>
        <fullName evidence="1">Uncharacterized protein</fullName>
    </submittedName>
</protein>
<evidence type="ECO:0000313" key="2">
    <source>
        <dbReference type="Proteomes" id="UP000683360"/>
    </source>
</evidence>
<keyword evidence="2" id="KW-1185">Reference proteome</keyword>
<evidence type="ECO:0000313" key="1">
    <source>
        <dbReference type="EMBL" id="CAG2210677.1"/>
    </source>
</evidence>
<gene>
    <name evidence="1" type="ORF">MEDL_24732</name>
</gene>